<proteinExistence type="predicted"/>
<evidence type="ECO:0000313" key="1">
    <source>
        <dbReference type="EMBL" id="NYD31537.1"/>
    </source>
</evidence>
<keyword evidence="2" id="KW-1185">Reference proteome</keyword>
<dbReference type="Proteomes" id="UP000582231">
    <property type="component" value="Unassembled WGS sequence"/>
</dbReference>
<dbReference type="InterPro" id="IPR029044">
    <property type="entry name" value="Nucleotide-diphossugar_trans"/>
</dbReference>
<dbReference type="Gene3D" id="3.90.550.10">
    <property type="entry name" value="Spore Coat Polysaccharide Biosynthesis Protein SpsA, Chain A"/>
    <property type="match status" value="1"/>
</dbReference>
<organism evidence="1 2">
    <name type="scientific">Nocardioides kongjuensis</name>
    <dbReference type="NCBI Taxonomy" id="349522"/>
    <lineage>
        <taxon>Bacteria</taxon>
        <taxon>Bacillati</taxon>
        <taxon>Actinomycetota</taxon>
        <taxon>Actinomycetes</taxon>
        <taxon>Propionibacteriales</taxon>
        <taxon>Nocardioidaceae</taxon>
        <taxon>Nocardioides</taxon>
    </lineage>
</organism>
<dbReference type="SUPFAM" id="SSF53448">
    <property type="entry name" value="Nucleotide-diphospho-sugar transferases"/>
    <property type="match status" value="1"/>
</dbReference>
<evidence type="ECO:0008006" key="3">
    <source>
        <dbReference type="Google" id="ProtNLM"/>
    </source>
</evidence>
<evidence type="ECO:0000313" key="2">
    <source>
        <dbReference type="Proteomes" id="UP000582231"/>
    </source>
</evidence>
<dbReference type="RefSeq" id="WP_179727829.1">
    <property type="nucleotide sequence ID" value="NZ_BAABEF010000001.1"/>
</dbReference>
<sequence length="338" mass="37147">MLTTPVTLIAFNRPELTSGTLAAIRAAQPAQLFLVADGPRPGNADDVERCAAVRAVLEDIDWPCEVHRRYAEENLGLEANVELGLDWVFSQVDASIVLEDDCQAGATFFRYAADLLEHHRADERVWQVSGSGLGVPRRLFGDDSYAFTAWASVWGWATWADRWQRHRSVFPRDHVSGDAPVRTVPAVQQPGLLVTRSGQQHFADAAASDDTVTHGWDKHWWLTMMTFGGLAISPAVNLVENVGWGADATHGVAPGKRDNAAEEITFPLHHPAQVALNPEVERELELVLNRVGGRAATIARQVLRSPRLRHAARTAVNSRAATAAHRFVSQLGEKSRRA</sequence>
<dbReference type="AlphaFoldDB" id="A0A852RE64"/>
<dbReference type="EMBL" id="JACCBF010000001">
    <property type="protein sequence ID" value="NYD31537.1"/>
    <property type="molecule type" value="Genomic_DNA"/>
</dbReference>
<comment type="caution">
    <text evidence="1">The sequence shown here is derived from an EMBL/GenBank/DDBJ whole genome shotgun (WGS) entry which is preliminary data.</text>
</comment>
<reference evidence="1 2" key="1">
    <citation type="submission" date="2020-07" db="EMBL/GenBank/DDBJ databases">
        <title>Sequencing the genomes of 1000 actinobacteria strains.</title>
        <authorList>
            <person name="Klenk H.-P."/>
        </authorList>
    </citation>
    <scope>NUCLEOTIDE SEQUENCE [LARGE SCALE GENOMIC DNA]</scope>
    <source>
        <strain evidence="1 2">DSM 19082</strain>
    </source>
</reference>
<accession>A0A852RE64</accession>
<gene>
    <name evidence="1" type="ORF">BJ958_003083</name>
</gene>
<name>A0A852RE64_9ACTN</name>
<protein>
    <recommendedName>
        <fullName evidence="3">Glycosyltransferase family 2 protein</fullName>
    </recommendedName>
</protein>